<sequence>MSAQRVAGLSGGATAGVSVGAVAGVLFFGICFYFGFYRRKRVAEGSFLEEYGTELAHGSGSNLERTTESGTLIGGAPPGVTGITVDKSVEFTYEELAKATDEFSLANKIGQGGFGAVYYGELRGEKAAIKKMDIQSSREFLAELMVLTQVHHSNLVNSRDHAHLFSSLRVKSF</sequence>
<accession>A0ACB9D2X4</accession>
<gene>
    <name evidence="1" type="ORF">L2E82_31399</name>
</gene>
<evidence type="ECO:0000313" key="2">
    <source>
        <dbReference type="Proteomes" id="UP001055811"/>
    </source>
</evidence>
<reference evidence="2" key="1">
    <citation type="journal article" date="2022" name="Mol. Ecol. Resour.">
        <title>The genomes of chicory, endive, great burdock and yacon provide insights into Asteraceae palaeo-polyploidization history and plant inulin production.</title>
        <authorList>
            <person name="Fan W."/>
            <person name="Wang S."/>
            <person name="Wang H."/>
            <person name="Wang A."/>
            <person name="Jiang F."/>
            <person name="Liu H."/>
            <person name="Zhao H."/>
            <person name="Xu D."/>
            <person name="Zhang Y."/>
        </authorList>
    </citation>
    <scope>NUCLEOTIDE SEQUENCE [LARGE SCALE GENOMIC DNA]</scope>
    <source>
        <strain evidence="2">cv. Punajuju</strain>
    </source>
</reference>
<dbReference type="EMBL" id="CM042013">
    <property type="protein sequence ID" value="KAI3740924.1"/>
    <property type="molecule type" value="Genomic_DNA"/>
</dbReference>
<dbReference type="Proteomes" id="UP001055811">
    <property type="component" value="Linkage Group LG05"/>
</dbReference>
<keyword evidence="2" id="KW-1185">Reference proteome</keyword>
<evidence type="ECO:0000313" key="1">
    <source>
        <dbReference type="EMBL" id="KAI3740924.1"/>
    </source>
</evidence>
<reference evidence="1 2" key="2">
    <citation type="journal article" date="2022" name="Mol. Ecol. Resour.">
        <title>The genomes of chicory, endive, great burdock and yacon provide insights into Asteraceae paleo-polyploidization history and plant inulin production.</title>
        <authorList>
            <person name="Fan W."/>
            <person name="Wang S."/>
            <person name="Wang H."/>
            <person name="Wang A."/>
            <person name="Jiang F."/>
            <person name="Liu H."/>
            <person name="Zhao H."/>
            <person name="Xu D."/>
            <person name="Zhang Y."/>
        </authorList>
    </citation>
    <scope>NUCLEOTIDE SEQUENCE [LARGE SCALE GENOMIC DNA]</scope>
    <source>
        <strain evidence="2">cv. Punajuju</strain>
        <tissue evidence="1">Leaves</tissue>
    </source>
</reference>
<name>A0ACB9D2X4_CICIN</name>
<proteinExistence type="predicted"/>
<protein>
    <submittedName>
        <fullName evidence="1">Uncharacterized protein</fullName>
    </submittedName>
</protein>
<comment type="caution">
    <text evidence="1">The sequence shown here is derived from an EMBL/GenBank/DDBJ whole genome shotgun (WGS) entry which is preliminary data.</text>
</comment>
<organism evidence="1 2">
    <name type="scientific">Cichorium intybus</name>
    <name type="common">Chicory</name>
    <dbReference type="NCBI Taxonomy" id="13427"/>
    <lineage>
        <taxon>Eukaryota</taxon>
        <taxon>Viridiplantae</taxon>
        <taxon>Streptophyta</taxon>
        <taxon>Embryophyta</taxon>
        <taxon>Tracheophyta</taxon>
        <taxon>Spermatophyta</taxon>
        <taxon>Magnoliopsida</taxon>
        <taxon>eudicotyledons</taxon>
        <taxon>Gunneridae</taxon>
        <taxon>Pentapetalae</taxon>
        <taxon>asterids</taxon>
        <taxon>campanulids</taxon>
        <taxon>Asterales</taxon>
        <taxon>Asteraceae</taxon>
        <taxon>Cichorioideae</taxon>
        <taxon>Cichorieae</taxon>
        <taxon>Cichoriinae</taxon>
        <taxon>Cichorium</taxon>
    </lineage>
</organism>